<evidence type="ECO:0000313" key="2">
    <source>
        <dbReference type="Proteomes" id="UP000029548"/>
    </source>
</evidence>
<accession>A0A095YAI2</accession>
<evidence type="ECO:0000313" key="1">
    <source>
        <dbReference type="EMBL" id="KGF19116.1"/>
    </source>
</evidence>
<sequence>MWVVSWSVYSWSYAGSVQVRRGCGAGREHRADGISVICVICVICVVDVVGVQPCRSPTPE</sequence>
<protein>
    <submittedName>
        <fullName evidence="1">Uncharacterized protein</fullName>
    </submittedName>
</protein>
<proteinExistence type="predicted"/>
<comment type="caution">
    <text evidence="1">The sequence shown here is derived from an EMBL/GenBank/DDBJ whole genome shotgun (WGS) entry which is preliminary data.</text>
</comment>
<dbReference type="Proteomes" id="UP000029548">
    <property type="component" value="Unassembled WGS sequence"/>
</dbReference>
<reference evidence="1 2" key="1">
    <citation type="submission" date="2014-07" db="EMBL/GenBank/DDBJ databases">
        <authorList>
            <person name="McCorrison J."/>
            <person name="Sanka R."/>
            <person name="Torralba M."/>
            <person name="Gillis M."/>
            <person name="Haft D.H."/>
            <person name="Methe B."/>
            <person name="Sutton G."/>
            <person name="Nelson K.E."/>
        </authorList>
    </citation>
    <scope>NUCLEOTIDE SEQUENCE [LARGE SCALE GENOMIC DNA]</scope>
    <source>
        <strain evidence="1 2">DNF00450</strain>
    </source>
</reference>
<dbReference type="EMBL" id="JRNE01000006">
    <property type="protein sequence ID" value="KGF19116.1"/>
    <property type="molecule type" value="Genomic_DNA"/>
</dbReference>
<name>A0A095YAI2_9CORY</name>
<organism evidence="1 2">
    <name type="scientific">Corynebacterium freneyi DNF00450</name>
    <dbReference type="NCBI Taxonomy" id="1287475"/>
    <lineage>
        <taxon>Bacteria</taxon>
        <taxon>Bacillati</taxon>
        <taxon>Actinomycetota</taxon>
        <taxon>Actinomycetes</taxon>
        <taxon>Mycobacteriales</taxon>
        <taxon>Corynebacteriaceae</taxon>
        <taxon>Corynebacterium</taxon>
    </lineage>
</organism>
<dbReference type="AlphaFoldDB" id="A0A095YAI2"/>
<gene>
    <name evidence="1" type="ORF">HMPREF1650_00485</name>
</gene>